<feature type="transmembrane region" description="Helical" evidence="6">
    <location>
        <begin position="349"/>
        <end position="372"/>
    </location>
</feature>
<keyword evidence="4 6" id="KW-1133">Transmembrane helix</keyword>
<keyword evidence="3 6" id="KW-0812">Transmembrane</keyword>
<dbReference type="GO" id="GO:0015385">
    <property type="term" value="F:sodium:proton antiporter activity"/>
    <property type="evidence" value="ECO:0007669"/>
    <property type="project" value="TreeGrafter"/>
</dbReference>
<dbReference type="RefSeq" id="WP_119048610.1">
    <property type="nucleotide sequence ID" value="NZ_CP032157.1"/>
</dbReference>
<feature type="transmembrane region" description="Helical" evidence="6">
    <location>
        <begin position="260"/>
        <end position="280"/>
    </location>
</feature>
<keyword evidence="5 6" id="KW-0472">Membrane</keyword>
<feature type="transmembrane region" description="Helical" evidence="6">
    <location>
        <begin position="384"/>
        <end position="401"/>
    </location>
</feature>
<sequence length="414" mass="45278">MKASSVAGTIEKQTGIHPKHRGISNLLAFALLPLSGFATDVYLPSLPGMATDLQVSGIQVQFTITVFLVSYGVSQLFIGSILDSYGRYRTGLISLFVFALASLVAATTHSLYMIYFMRVVQGITVGAVVAGKRAFFVDLYTGDQLKSYLGLFSIIWSTGPIIAPFVGGYLQTLFGWRANFYFLAGLGAGLGILEWLFSGETLPQRTPFHIKRVVNIYKDMLTTLPFVLGITMLGLSYAMVMVCNMTAPFIIEHHLQFDAVTTGYCSLILGFAWMVGGFISKGTIRHPFFRKLTINTGLQLFFILAMLLCMQFADNLYALVGFAFMVHVGAGYTFNNYMTFSMTRFPQNAGIASGLTGGLTFLMVSGLSYSIANLFPAQDGRNLGLSYLVLVVLVIVVLFLAKRSSEEVRNPAMA</sequence>
<dbReference type="Pfam" id="PF07690">
    <property type="entry name" value="MFS_1"/>
    <property type="match status" value="1"/>
</dbReference>
<feature type="domain" description="Major facilitator superfamily (MFS) profile" evidence="7">
    <location>
        <begin position="24"/>
        <end position="409"/>
    </location>
</feature>
<evidence type="ECO:0000256" key="2">
    <source>
        <dbReference type="ARBA" id="ARBA00022448"/>
    </source>
</evidence>
<evidence type="ECO:0000256" key="6">
    <source>
        <dbReference type="SAM" id="Phobius"/>
    </source>
</evidence>
<dbReference type="InterPro" id="IPR011701">
    <property type="entry name" value="MFS"/>
</dbReference>
<accession>A0A3B7MEQ3</accession>
<feature type="transmembrane region" description="Helical" evidence="6">
    <location>
        <begin position="319"/>
        <end position="337"/>
    </location>
</feature>
<dbReference type="PANTHER" id="PTHR23502">
    <property type="entry name" value="MAJOR FACILITATOR SUPERFAMILY"/>
    <property type="match status" value="1"/>
</dbReference>
<evidence type="ECO:0000313" key="8">
    <source>
        <dbReference type="EMBL" id="AXY72772.1"/>
    </source>
</evidence>
<evidence type="ECO:0000259" key="7">
    <source>
        <dbReference type="PROSITE" id="PS50850"/>
    </source>
</evidence>
<dbReference type="Proteomes" id="UP000263900">
    <property type="component" value="Chromosome"/>
</dbReference>
<dbReference type="KEGG" id="pseg:D3H65_01760"/>
<reference evidence="8 9" key="1">
    <citation type="submission" date="2018-09" db="EMBL/GenBank/DDBJ databases">
        <title>Genome sequencing of strain 6GH32-13.</title>
        <authorList>
            <person name="Weon H.-Y."/>
            <person name="Heo J."/>
            <person name="Kwon S.-W."/>
        </authorList>
    </citation>
    <scope>NUCLEOTIDE SEQUENCE [LARGE SCALE GENOMIC DNA]</scope>
    <source>
        <strain evidence="8 9">5GH32-13</strain>
    </source>
</reference>
<feature type="transmembrane region" description="Helical" evidence="6">
    <location>
        <begin position="148"/>
        <end position="166"/>
    </location>
</feature>
<keyword evidence="2" id="KW-0813">Transport</keyword>
<feature type="transmembrane region" description="Helical" evidence="6">
    <location>
        <begin position="58"/>
        <end position="78"/>
    </location>
</feature>
<dbReference type="PANTHER" id="PTHR23502:SF132">
    <property type="entry name" value="POLYAMINE TRANSPORTER 2-RELATED"/>
    <property type="match status" value="1"/>
</dbReference>
<dbReference type="EMBL" id="CP032157">
    <property type="protein sequence ID" value="AXY72772.1"/>
    <property type="molecule type" value="Genomic_DNA"/>
</dbReference>
<feature type="transmembrane region" description="Helical" evidence="6">
    <location>
        <begin position="26"/>
        <end position="46"/>
    </location>
</feature>
<feature type="transmembrane region" description="Helical" evidence="6">
    <location>
        <begin position="115"/>
        <end position="136"/>
    </location>
</feature>
<feature type="transmembrane region" description="Helical" evidence="6">
    <location>
        <begin position="220"/>
        <end position="240"/>
    </location>
</feature>
<protein>
    <submittedName>
        <fullName evidence="8">MFS transporter</fullName>
    </submittedName>
</protein>
<proteinExistence type="predicted"/>
<dbReference type="PROSITE" id="PS50850">
    <property type="entry name" value="MFS"/>
    <property type="match status" value="1"/>
</dbReference>
<dbReference type="Gene3D" id="1.20.1720.10">
    <property type="entry name" value="Multidrug resistance protein D"/>
    <property type="match status" value="1"/>
</dbReference>
<feature type="transmembrane region" description="Helical" evidence="6">
    <location>
        <begin position="178"/>
        <end position="199"/>
    </location>
</feature>
<organism evidence="8 9">
    <name type="scientific">Paraflavitalea soli</name>
    <dbReference type="NCBI Taxonomy" id="2315862"/>
    <lineage>
        <taxon>Bacteria</taxon>
        <taxon>Pseudomonadati</taxon>
        <taxon>Bacteroidota</taxon>
        <taxon>Chitinophagia</taxon>
        <taxon>Chitinophagales</taxon>
        <taxon>Chitinophagaceae</taxon>
        <taxon>Paraflavitalea</taxon>
    </lineage>
</organism>
<feature type="transmembrane region" description="Helical" evidence="6">
    <location>
        <begin position="292"/>
        <end position="313"/>
    </location>
</feature>
<dbReference type="OrthoDB" id="9814303at2"/>
<evidence type="ECO:0000256" key="3">
    <source>
        <dbReference type="ARBA" id="ARBA00022692"/>
    </source>
</evidence>
<dbReference type="InterPro" id="IPR036259">
    <property type="entry name" value="MFS_trans_sf"/>
</dbReference>
<dbReference type="AlphaFoldDB" id="A0A3B7MEQ3"/>
<evidence type="ECO:0000256" key="4">
    <source>
        <dbReference type="ARBA" id="ARBA00022989"/>
    </source>
</evidence>
<dbReference type="InterPro" id="IPR020846">
    <property type="entry name" value="MFS_dom"/>
</dbReference>
<feature type="transmembrane region" description="Helical" evidence="6">
    <location>
        <begin position="90"/>
        <end position="109"/>
    </location>
</feature>
<dbReference type="SUPFAM" id="SSF103473">
    <property type="entry name" value="MFS general substrate transporter"/>
    <property type="match status" value="1"/>
</dbReference>
<gene>
    <name evidence="8" type="ORF">D3H65_01760</name>
</gene>
<comment type="subcellular location">
    <subcellularLocation>
        <location evidence="1">Membrane</location>
        <topology evidence="1">Multi-pass membrane protein</topology>
    </subcellularLocation>
</comment>
<keyword evidence="9" id="KW-1185">Reference proteome</keyword>
<evidence type="ECO:0000256" key="1">
    <source>
        <dbReference type="ARBA" id="ARBA00004141"/>
    </source>
</evidence>
<evidence type="ECO:0000313" key="9">
    <source>
        <dbReference type="Proteomes" id="UP000263900"/>
    </source>
</evidence>
<evidence type="ECO:0000256" key="5">
    <source>
        <dbReference type="ARBA" id="ARBA00023136"/>
    </source>
</evidence>
<name>A0A3B7MEQ3_9BACT</name>
<dbReference type="GO" id="GO:0005886">
    <property type="term" value="C:plasma membrane"/>
    <property type="evidence" value="ECO:0007669"/>
    <property type="project" value="TreeGrafter"/>
</dbReference>
<dbReference type="GO" id="GO:1990961">
    <property type="term" value="P:xenobiotic detoxification by transmembrane export across the plasma membrane"/>
    <property type="evidence" value="ECO:0007669"/>
    <property type="project" value="TreeGrafter"/>
</dbReference>